<sequence>MKYNDSYFYVGKMLIKSMYFLTYIVLGNIVSYFRQAVKVSSNNDLNNNAKFLERALTRYNETYNIIEQYGDLTERG</sequence>
<proteinExistence type="predicted"/>
<keyword evidence="1" id="KW-0472">Membrane</keyword>
<dbReference type="EMBL" id="PUJU01000022">
    <property type="protein sequence ID" value="NHB88464.1"/>
    <property type="molecule type" value="Genomic_DNA"/>
</dbReference>
<comment type="caution">
    <text evidence="2">The sequence shown here is derived from an EMBL/GenBank/DDBJ whole genome shotgun (WGS) entry which is preliminary data.</text>
</comment>
<evidence type="ECO:0008006" key="4">
    <source>
        <dbReference type="Google" id="ProtNLM"/>
    </source>
</evidence>
<keyword evidence="3" id="KW-1185">Reference proteome</keyword>
<feature type="transmembrane region" description="Helical" evidence="1">
    <location>
        <begin position="6"/>
        <end position="26"/>
    </location>
</feature>
<gene>
    <name evidence="2" type="ORF">C5471_12385</name>
</gene>
<organism evidence="2 3">
    <name type="scientific">Photorhabdus tasmaniensis</name>
    <dbReference type="NCBI Taxonomy" id="1004159"/>
    <lineage>
        <taxon>Bacteria</taxon>
        <taxon>Pseudomonadati</taxon>
        <taxon>Pseudomonadota</taxon>
        <taxon>Gammaproteobacteria</taxon>
        <taxon>Enterobacterales</taxon>
        <taxon>Morganellaceae</taxon>
        <taxon>Photorhabdus</taxon>
    </lineage>
</organism>
<evidence type="ECO:0000313" key="3">
    <source>
        <dbReference type="Proteomes" id="UP000697802"/>
    </source>
</evidence>
<evidence type="ECO:0000256" key="1">
    <source>
        <dbReference type="SAM" id="Phobius"/>
    </source>
</evidence>
<name>A0ABX0GKT8_9GAMM</name>
<protein>
    <recommendedName>
        <fullName evidence="4">Two-component sensor histidine kinase</fullName>
    </recommendedName>
</protein>
<evidence type="ECO:0000313" key="2">
    <source>
        <dbReference type="EMBL" id="NHB88464.1"/>
    </source>
</evidence>
<accession>A0ABX0GKT8</accession>
<dbReference type="Proteomes" id="UP000697802">
    <property type="component" value="Unassembled WGS sequence"/>
</dbReference>
<keyword evidence="1" id="KW-1133">Transmembrane helix</keyword>
<reference evidence="2 3" key="1">
    <citation type="submission" date="2018-02" db="EMBL/GenBank/DDBJ databases">
        <authorList>
            <person name="Machado R.A."/>
        </authorList>
    </citation>
    <scope>NUCLEOTIDE SEQUENCE [LARGE SCALE GENOMIC DNA]</scope>
    <source>
        <strain evidence="2 3">T327</strain>
    </source>
</reference>
<keyword evidence="1" id="KW-0812">Transmembrane</keyword>